<accession>A0A067QRW1</accession>
<feature type="compositionally biased region" description="Polar residues" evidence="1">
    <location>
        <begin position="1"/>
        <end position="18"/>
    </location>
</feature>
<name>A0A067QRW1_ZOONE</name>
<organism evidence="2 3">
    <name type="scientific">Zootermopsis nevadensis</name>
    <name type="common">Dampwood termite</name>
    <dbReference type="NCBI Taxonomy" id="136037"/>
    <lineage>
        <taxon>Eukaryota</taxon>
        <taxon>Metazoa</taxon>
        <taxon>Ecdysozoa</taxon>
        <taxon>Arthropoda</taxon>
        <taxon>Hexapoda</taxon>
        <taxon>Insecta</taxon>
        <taxon>Pterygota</taxon>
        <taxon>Neoptera</taxon>
        <taxon>Polyneoptera</taxon>
        <taxon>Dictyoptera</taxon>
        <taxon>Blattodea</taxon>
        <taxon>Blattoidea</taxon>
        <taxon>Termitoidae</taxon>
        <taxon>Termopsidae</taxon>
        <taxon>Zootermopsis</taxon>
    </lineage>
</organism>
<protein>
    <submittedName>
        <fullName evidence="2">Condensin complex subunit 2</fullName>
    </submittedName>
</protein>
<evidence type="ECO:0000256" key="1">
    <source>
        <dbReference type="SAM" id="MobiDB-lite"/>
    </source>
</evidence>
<keyword evidence="3" id="KW-1185">Reference proteome</keyword>
<feature type="region of interest" description="Disordered" evidence="1">
    <location>
        <begin position="1"/>
        <end position="48"/>
    </location>
</feature>
<dbReference type="Proteomes" id="UP000027135">
    <property type="component" value="Unassembled WGS sequence"/>
</dbReference>
<reference evidence="2 3" key="1">
    <citation type="journal article" date="2014" name="Nat. Commun.">
        <title>Molecular traces of alternative social organization in a termite genome.</title>
        <authorList>
            <person name="Terrapon N."/>
            <person name="Li C."/>
            <person name="Robertson H.M."/>
            <person name="Ji L."/>
            <person name="Meng X."/>
            <person name="Booth W."/>
            <person name="Chen Z."/>
            <person name="Childers C.P."/>
            <person name="Glastad K.M."/>
            <person name="Gokhale K."/>
            <person name="Gowin J."/>
            <person name="Gronenberg W."/>
            <person name="Hermansen R.A."/>
            <person name="Hu H."/>
            <person name="Hunt B.G."/>
            <person name="Huylmans A.K."/>
            <person name="Khalil S.M."/>
            <person name="Mitchell R.D."/>
            <person name="Munoz-Torres M.C."/>
            <person name="Mustard J.A."/>
            <person name="Pan H."/>
            <person name="Reese J.T."/>
            <person name="Scharf M.E."/>
            <person name="Sun F."/>
            <person name="Vogel H."/>
            <person name="Xiao J."/>
            <person name="Yang W."/>
            <person name="Yang Z."/>
            <person name="Yang Z."/>
            <person name="Zhou J."/>
            <person name="Zhu J."/>
            <person name="Brent C.S."/>
            <person name="Elsik C.G."/>
            <person name="Goodisman M.A."/>
            <person name="Liberles D.A."/>
            <person name="Roe R.M."/>
            <person name="Vargo E.L."/>
            <person name="Vilcinskas A."/>
            <person name="Wang J."/>
            <person name="Bornberg-Bauer E."/>
            <person name="Korb J."/>
            <person name="Zhang G."/>
            <person name="Liebig J."/>
        </authorList>
    </citation>
    <scope>NUCLEOTIDE SEQUENCE [LARGE SCALE GENOMIC DNA]</scope>
    <source>
        <tissue evidence="2">Whole organism</tissue>
    </source>
</reference>
<dbReference type="InParanoid" id="A0A067QRW1"/>
<feature type="compositionally biased region" description="Polar residues" evidence="1">
    <location>
        <begin position="25"/>
        <end position="35"/>
    </location>
</feature>
<dbReference type="AlphaFoldDB" id="A0A067QRW1"/>
<sequence length="102" mass="11375">MSHYSPSYRQSEVLTSSPLRRKSMLNLSNSDASLRQNDDDAERMERRRNAQIEMCRHDASTPGSSRQKSMGGMIAGLSAAQLGEHYASCIKLSAENVSLLLW</sequence>
<evidence type="ECO:0000313" key="2">
    <source>
        <dbReference type="EMBL" id="KDR12283.1"/>
    </source>
</evidence>
<proteinExistence type="predicted"/>
<evidence type="ECO:0000313" key="3">
    <source>
        <dbReference type="Proteomes" id="UP000027135"/>
    </source>
</evidence>
<dbReference type="EMBL" id="KK853028">
    <property type="protein sequence ID" value="KDR12283.1"/>
    <property type="molecule type" value="Genomic_DNA"/>
</dbReference>
<gene>
    <name evidence="2" type="ORF">L798_13882</name>
</gene>
<dbReference type="STRING" id="136037.A0A067QRW1"/>